<accession>A0A7X1NW64</accession>
<evidence type="ECO:0000256" key="1">
    <source>
        <dbReference type="SAM" id="MobiDB-lite"/>
    </source>
</evidence>
<feature type="region of interest" description="Disordered" evidence="1">
    <location>
        <begin position="1"/>
        <end position="63"/>
    </location>
</feature>
<protein>
    <submittedName>
        <fullName evidence="2">Uncharacterized protein</fullName>
    </submittedName>
</protein>
<name>A0A7X1NW64_9DEIO</name>
<dbReference type="RefSeq" id="WP_152871230.1">
    <property type="nucleotide sequence ID" value="NZ_WBSL01000003.1"/>
</dbReference>
<evidence type="ECO:0000313" key="2">
    <source>
        <dbReference type="EMBL" id="MPY66907.1"/>
    </source>
</evidence>
<reference evidence="2 3" key="1">
    <citation type="submission" date="2019-10" db="EMBL/GenBank/DDBJ databases">
        <title>Deinococcus sp. isolated from soil.</title>
        <authorList>
            <person name="Li Y."/>
            <person name="Wang J."/>
        </authorList>
    </citation>
    <scope>NUCLEOTIDE SEQUENCE [LARGE SCALE GENOMIC DNA]</scope>
    <source>
        <strain evidence="2 3">SDU3-2</strain>
    </source>
</reference>
<evidence type="ECO:0000313" key="3">
    <source>
        <dbReference type="Proteomes" id="UP000484842"/>
    </source>
</evidence>
<comment type="caution">
    <text evidence="2">The sequence shown here is derived from an EMBL/GenBank/DDBJ whole genome shotgun (WGS) entry which is preliminary data.</text>
</comment>
<proteinExistence type="predicted"/>
<dbReference type="EMBL" id="WBSL01000003">
    <property type="protein sequence ID" value="MPY66907.1"/>
    <property type="molecule type" value="Genomic_DNA"/>
</dbReference>
<organism evidence="2 3">
    <name type="scientific">Deinococcus terrestris</name>
    <dbReference type="NCBI Taxonomy" id="2651870"/>
    <lineage>
        <taxon>Bacteria</taxon>
        <taxon>Thermotogati</taxon>
        <taxon>Deinococcota</taxon>
        <taxon>Deinococci</taxon>
        <taxon>Deinococcales</taxon>
        <taxon>Deinococcaceae</taxon>
        <taxon>Deinococcus</taxon>
    </lineage>
</organism>
<gene>
    <name evidence="2" type="ORF">F8S09_09420</name>
</gene>
<feature type="compositionally biased region" description="Basic and acidic residues" evidence="1">
    <location>
        <begin position="45"/>
        <end position="55"/>
    </location>
</feature>
<keyword evidence="3" id="KW-1185">Reference proteome</keyword>
<dbReference type="Proteomes" id="UP000484842">
    <property type="component" value="Unassembled WGS sequence"/>
</dbReference>
<sequence length="63" mass="6943">MSDDKPRPPADRSPEGGVKDTDDLSGEKAVRRPGMAEKGQQVEQTPKDVTGEHDGMQPQNQRR</sequence>
<dbReference type="AlphaFoldDB" id="A0A7X1NW64"/>
<feature type="compositionally biased region" description="Basic and acidic residues" evidence="1">
    <location>
        <begin position="1"/>
        <end position="30"/>
    </location>
</feature>